<accession>A0A9N9Z7L8</accession>
<dbReference type="PANTHER" id="PTHR24320">
    <property type="entry name" value="RETINOL DEHYDROGENASE"/>
    <property type="match status" value="1"/>
</dbReference>
<keyword evidence="6" id="KW-1185">Reference proteome</keyword>
<dbReference type="GO" id="GO:0016491">
    <property type="term" value="F:oxidoreductase activity"/>
    <property type="evidence" value="ECO:0007669"/>
    <property type="project" value="UniProtKB-KW"/>
</dbReference>
<feature type="region of interest" description="Disordered" evidence="4">
    <location>
        <begin position="301"/>
        <end position="323"/>
    </location>
</feature>
<keyword evidence="2" id="KW-0521">NADP</keyword>
<evidence type="ECO:0000256" key="2">
    <source>
        <dbReference type="ARBA" id="ARBA00022857"/>
    </source>
</evidence>
<reference evidence="5 6" key="2">
    <citation type="submission" date="2021-10" db="EMBL/GenBank/DDBJ databases">
        <authorList>
            <person name="Piombo E."/>
        </authorList>
    </citation>
    <scope>NUCLEOTIDE SEQUENCE [LARGE SCALE GENOMIC DNA]</scope>
</reference>
<dbReference type="AlphaFoldDB" id="A0A9N9Z7L8"/>
<evidence type="ECO:0000256" key="3">
    <source>
        <dbReference type="ARBA" id="ARBA00023002"/>
    </source>
</evidence>
<reference evidence="6" key="1">
    <citation type="submission" date="2019-06" db="EMBL/GenBank/DDBJ databases">
        <authorList>
            <person name="Broberg M."/>
        </authorList>
    </citation>
    <scope>NUCLEOTIDE SEQUENCE [LARGE SCALE GENOMIC DNA]</scope>
</reference>
<dbReference type="OrthoDB" id="542013at2759"/>
<sequence>MTIPIFPVRRILGRFVAQPLPPAGTFDGQNVLITGGTGGLGLAAAMHYAALGAQVFITSRNVARGQSAKKQIEQVSKFNGTDKVTVLELDMCSYESCVALVGDLQKRFKGRGLDVAVLNAGTNNPIFTTTKEGWEETIQVNAVSTALLGLLLEEWLKEERPNRKSPSRLLFVTSRDHLYPSIEHWQEWGETEGLLKHFSDKKYWPPSVRDEMEPNYANSKLLVMYAIEEISQRANDANGKPQVIVNSVCPGTVNTNIAGHIADEGWSMKVGVATYMMISGKSPDAGARTFITASLLPEEHHVRERSVEGGKLSPVSGSTSQLR</sequence>
<comment type="caution">
    <text evidence="5">The sequence shown here is derived from an EMBL/GenBank/DDBJ whole genome shotgun (WGS) entry which is preliminary data.</text>
</comment>
<dbReference type="SUPFAM" id="SSF51735">
    <property type="entry name" value="NAD(P)-binding Rossmann-fold domains"/>
    <property type="match status" value="1"/>
</dbReference>
<dbReference type="Gene3D" id="3.40.50.720">
    <property type="entry name" value="NAD(P)-binding Rossmann-like Domain"/>
    <property type="match status" value="1"/>
</dbReference>
<organism evidence="5 6">
    <name type="scientific">Clonostachys solani</name>
    <dbReference type="NCBI Taxonomy" id="160281"/>
    <lineage>
        <taxon>Eukaryota</taxon>
        <taxon>Fungi</taxon>
        <taxon>Dikarya</taxon>
        <taxon>Ascomycota</taxon>
        <taxon>Pezizomycotina</taxon>
        <taxon>Sordariomycetes</taxon>
        <taxon>Hypocreomycetidae</taxon>
        <taxon>Hypocreales</taxon>
        <taxon>Bionectriaceae</taxon>
        <taxon>Clonostachys</taxon>
    </lineage>
</organism>
<evidence type="ECO:0000256" key="1">
    <source>
        <dbReference type="ARBA" id="ARBA00006484"/>
    </source>
</evidence>
<dbReference type="InterPro" id="IPR002347">
    <property type="entry name" value="SDR_fam"/>
</dbReference>
<protein>
    <submittedName>
        <fullName evidence="5">Uncharacterized protein</fullName>
    </submittedName>
</protein>
<evidence type="ECO:0000256" key="4">
    <source>
        <dbReference type="SAM" id="MobiDB-lite"/>
    </source>
</evidence>
<evidence type="ECO:0000313" key="6">
    <source>
        <dbReference type="Proteomes" id="UP000775872"/>
    </source>
</evidence>
<comment type="similarity">
    <text evidence="1">Belongs to the short-chain dehydrogenases/reductases (SDR) family.</text>
</comment>
<dbReference type="InterPro" id="IPR036291">
    <property type="entry name" value="NAD(P)-bd_dom_sf"/>
</dbReference>
<evidence type="ECO:0000313" key="5">
    <source>
        <dbReference type="EMBL" id="CAH0050431.1"/>
    </source>
</evidence>
<dbReference type="EMBL" id="CABFOC020000035">
    <property type="protein sequence ID" value="CAH0050431.1"/>
    <property type="molecule type" value="Genomic_DNA"/>
</dbReference>
<dbReference type="PANTHER" id="PTHR24320:SF252">
    <property type="entry name" value="DEHYDROGENASE_REDUCTASE FAMILY PROTEIN, PUTATIVE (AFU_ORTHOLOGUE AFUA_3G08550)-RELATED"/>
    <property type="match status" value="1"/>
</dbReference>
<dbReference type="PRINTS" id="PR00081">
    <property type="entry name" value="GDHRDH"/>
</dbReference>
<gene>
    <name evidence="5" type="ORF">CSOL1703_00002403</name>
</gene>
<name>A0A9N9Z7L8_9HYPO</name>
<dbReference type="Pfam" id="PF00106">
    <property type="entry name" value="adh_short"/>
    <property type="match status" value="1"/>
</dbReference>
<keyword evidence="3" id="KW-0560">Oxidoreductase</keyword>
<dbReference type="Proteomes" id="UP000775872">
    <property type="component" value="Unassembled WGS sequence"/>
</dbReference>
<proteinExistence type="inferred from homology"/>